<evidence type="ECO:0000313" key="2">
    <source>
        <dbReference type="EMBL" id="AAP58670.1"/>
    </source>
</evidence>
<proteinExistence type="predicted"/>
<dbReference type="Pfam" id="PF13392">
    <property type="entry name" value="HNH_3"/>
    <property type="match status" value="1"/>
</dbReference>
<dbReference type="Gene3D" id="1.20.5.2050">
    <property type="match status" value="1"/>
</dbReference>
<dbReference type="InterPro" id="IPR044925">
    <property type="entry name" value="His-Me_finger_sf"/>
</dbReference>
<dbReference type="GeneID" id="2648370"/>
<evidence type="ECO:0000259" key="1">
    <source>
        <dbReference type="Pfam" id="PF13392"/>
    </source>
</evidence>
<protein>
    <submittedName>
        <fullName evidence="2">3R</fullName>
    </submittedName>
</protein>
<feature type="domain" description="HNH nuclease" evidence="1">
    <location>
        <begin position="73"/>
        <end position="117"/>
    </location>
</feature>
<dbReference type="SUPFAM" id="SSF54060">
    <property type="entry name" value="His-Me finger endonucleases"/>
    <property type="match status" value="1"/>
</dbReference>
<reference evidence="2 3" key="1">
    <citation type="journal article" date="2003" name="J. Mol. Biol.">
        <title>Genome of Xanthomonas oryzae bacteriophage Xp10: an odd T-odd phage.</title>
        <authorList>
            <person name="Yuzenkova J."/>
            <person name="Nechaev S."/>
            <person name="Berlin J."/>
            <person name="Rogulja D."/>
            <person name="Kuznedelov K."/>
            <person name="Inman R."/>
            <person name="Mushegian A."/>
            <person name="Severinov K."/>
        </authorList>
    </citation>
    <scope>NUCLEOTIDE SEQUENCE</scope>
</reference>
<dbReference type="InterPro" id="IPR003615">
    <property type="entry name" value="HNH_nuc"/>
</dbReference>
<dbReference type="KEGG" id="vg:2648370"/>
<sequence>MVRMFHKLTNKEILQMAKNDLTFEDVDKLLAYEPETGLLRWKVAKAIRIKVGDVAGCVNGDGYPRVCLHGRQYQAHRLAWLLHTGSWPSKHLDHISGQRDDNRIVNLRECSHAENHQNRGKNKNNTSGIQGVSWHKLRKKWMARIRVGGASTST</sequence>
<keyword evidence="3" id="KW-1185">Reference proteome</keyword>
<accession>Q7Y5L4</accession>
<dbReference type="RefSeq" id="NP_858950.1">
    <property type="nucleotide sequence ID" value="NC_004902.1"/>
</dbReference>
<organism evidence="2 3">
    <name type="scientific">Xanthomonas phage Xp10</name>
    <dbReference type="NCBI Taxonomy" id="2907956"/>
    <lineage>
        <taxon>Viruses</taxon>
        <taxon>Duplodnaviria</taxon>
        <taxon>Heunggongvirae</taxon>
        <taxon>Uroviricota</taxon>
        <taxon>Caudoviricetes</taxon>
        <taxon>Xipdecavirus</taxon>
        <taxon>Xipdecavirus Xp10</taxon>
    </lineage>
</organism>
<evidence type="ECO:0000313" key="3">
    <source>
        <dbReference type="Proteomes" id="UP000001774"/>
    </source>
</evidence>
<dbReference type="Proteomes" id="UP000001774">
    <property type="component" value="Segment"/>
</dbReference>
<dbReference type="EMBL" id="AY299121">
    <property type="protein sequence ID" value="AAP58670.1"/>
    <property type="molecule type" value="Genomic_DNA"/>
</dbReference>
<name>Q7Y5L4_9CAUD</name>
<dbReference type="Gene3D" id="3.90.75.20">
    <property type="match status" value="1"/>
</dbReference>